<dbReference type="Proteomes" id="UP000215902">
    <property type="component" value="Unassembled WGS sequence"/>
</dbReference>
<dbReference type="EMBL" id="NIVC01001258">
    <property type="protein sequence ID" value="PAA70203.1"/>
    <property type="molecule type" value="Genomic_DNA"/>
</dbReference>
<reference evidence="1 2" key="1">
    <citation type="submission" date="2017-06" db="EMBL/GenBank/DDBJ databases">
        <title>A platform for efficient transgenesis in Macrostomum lignano, a flatworm model organism for stem cell research.</title>
        <authorList>
            <person name="Berezikov E."/>
        </authorList>
    </citation>
    <scope>NUCLEOTIDE SEQUENCE [LARGE SCALE GENOMIC DNA]</scope>
    <source>
        <strain evidence="1">DV1</strain>
        <tissue evidence="1">Whole organism</tissue>
    </source>
</reference>
<keyword evidence="2" id="KW-1185">Reference proteome</keyword>
<proteinExistence type="predicted"/>
<protein>
    <submittedName>
        <fullName evidence="1">Uncharacterized protein</fullName>
    </submittedName>
</protein>
<name>A0A267F928_9PLAT</name>
<dbReference type="GO" id="GO:0003676">
    <property type="term" value="F:nucleic acid binding"/>
    <property type="evidence" value="ECO:0007669"/>
    <property type="project" value="InterPro"/>
</dbReference>
<evidence type="ECO:0000313" key="2">
    <source>
        <dbReference type="Proteomes" id="UP000215902"/>
    </source>
</evidence>
<dbReference type="Gene3D" id="3.30.420.10">
    <property type="entry name" value="Ribonuclease H-like superfamily/Ribonuclease H"/>
    <property type="match status" value="1"/>
</dbReference>
<dbReference type="InterPro" id="IPR036397">
    <property type="entry name" value="RNaseH_sf"/>
</dbReference>
<evidence type="ECO:0000313" key="1">
    <source>
        <dbReference type="EMBL" id="PAA70203.1"/>
    </source>
</evidence>
<accession>A0A267F928</accession>
<organism evidence="1 2">
    <name type="scientific">Macrostomum lignano</name>
    <dbReference type="NCBI Taxonomy" id="282301"/>
    <lineage>
        <taxon>Eukaryota</taxon>
        <taxon>Metazoa</taxon>
        <taxon>Spiralia</taxon>
        <taxon>Lophotrochozoa</taxon>
        <taxon>Platyhelminthes</taxon>
        <taxon>Rhabditophora</taxon>
        <taxon>Macrostomorpha</taxon>
        <taxon>Macrostomida</taxon>
        <taxon>Macrostomidae</taxon>
        <taxon>Macrostomum</taxon>
    </lineage>
</organism>
<sequence>MFSRAGPRPITCIEGIMDSQKYCDILSSHLPKAADAPPTSLVHSWQFQLDNNPKHTKVLKVWLANNNIHTMD</sequence>
<comment type="caution">
    <text evidence="1">The sequence shown here is derived from an EMBL/GenBank/DDBJ whole genome shotgun (WGS) entry which is preliminary data.</text>
</comment>
<dbReference type="AlphaFoldDB" id="A0A267F928"/>
<gene>
    <name evidence="1" type="ORF">BOX15_Mlig000307g2</name>
</gene>